<dbReference type="GeneID" id="7451736"/>
<organism evidence="3 4">
    <name type="scientific">Thalassiosira pseudonana</name>
    <name type="common">Marine diatom</name>
    <name type="synonym">Cyclotella nana</name>
    <dbReference type="NCBI Taxonomy" id="35128"/>
    <lineage>
        <taxon>Eukaryota</taxon>
        <taxon>Sar</taxon>
        <taxon>Stramenopiles</taxon>
        <taxon>Ochrophyta</taxon>
        <taxon>Bacillariophyta</taxon>
        <taxon>Coscinodiscophyceae</taxon>
        <taxon>Thalassiosirophycidae</taxon>
        <taxon>Thalassiosirales</taxon>
        <taxon>Thalassiosiraceae</taxon>
        <taxon>Thalassiosira</taxon>
    </lineage>
</organism>
<sequence>MKLFLLLATTAVGTTAAFQPSSKTPLTAQKSSKTSSSPPLTKNEMVAIRSPFWNAFTTADAKPVAKVDYVVEREYFVPLTLLMVGFWLALFPPSDNFAIDMIGAGFHLWFGSFIGYQTMKTRAVFNKDSFELMTVTNKQLGIAPDTGLMPKKYKNYVLGTTNKWRYDSFVNWDFFPSIDIPILVYFKETQTPKELQKKGSLGMRQMDRRENGQMHWFPAYANVRQLREQFEAHGCQKIGPVHGEEFMTKE</sequence>
<dbReference type="Proteomes" id="UP000001449">
    <property type="component" value="Chromosome 5"/>
</dbReference>
<name>B8C1Y6_THAPS</name>
<protein>
    <submittedName>
        <fullName evidence="3">Uncharacterized protein</fullName>
    </submittedName>
</protein>
<dbReference type="PANTHER" id="PTHR35550">
    <property type="match status" value="1"/>
</dbReference>
<dbReference type="HOGENOM" id="CLU_1113238_0_0_1"/>
<dbReference type="AlphaFoldDB" id="B8C1Y6"/>
<dbReference type="KEGG" id="tps:THAPSDRAFT_22583"/>
<dbReference type="PANTHER" id="PTHR35550:SF2">
    <property type="entry name" value="OS05G0401200 PROTEIN"/>
    <property type="match status" value="1"/>
</dbReference>
<reference evidence="3 4" key="2">
    <citation type="journal article" date="2008" name="Nature">
        <title>The Phaeodactylum genome reveals the evolutionary history of diatom genomes.</title>
        <authorList>
            <person name="Bowler C."/>
            <person name="Allen A.E."/>
            <person name="Badger J.H."/>
            <person name="Grimwood J."/>
            <person name="Jabbari K."/>
            <person name="Kuo A."/>
            <person name="Maheswari U."/>
            <person name="Martens C."/>
            <person name="Maumus F."/>
            <person name="Otillar R.P."/>
            <person name="Rayko E."/>
            <person name="Salamov A."/>
            <person name="Vandepoele K."/>
            <person name="Beszteri B."/>
            <person name="Gruber A."/>
            <person name="Heijde M."/>
            <person name="Katinka M."/>
            <person name="Mock T."/>
            <person name="Valentin K."/>
            <person name="Verret F."/>
            <person name="Berges J.A."/>
            <person name="Brownlee C."/>
            <person name="Cadoret J.P."/>
            <person name="Chiovitti A."/>
            <person name="Choi C.J."/>
            <person name="Coesel S."/>
            <person name="De Martino A."/>
            <person name="Detter J.C."/>
            <person name="Durkin C."/>
            <person name="Falciatore A."/>
            <person name="Fournet J."/>
            <person name="Haruta M."/>
            <person name="Huysman M.J."/>
            <person name="Jenkins B.D."/>
            <person name="Jiroutova K."/>
            <person name="Jorgensen R.E."/>
            <person name="Joubert Y."/>
            <person name="Kaplan A."/>
            <person name="Kroger N."/>
            <person name="Kroth P.G."/>
            <person name="La Roche J."/>
            <person name="Lindquist E."/>
            <person name="Lommer M."/>
            <person name="Martin-Jezequel V."/>
            <person name="Lopez P.J."/>
            <person name="Lucas S."/>
            <person name="Mangogna M."/>
            <person name="McGinnis K."/>
            <person name="Medlin L.K."/>
            <person name="Montsant A."/>
            <person name="Oudot-Le Secq M.P."/>
            <person name="Napoli C."/>
            <person name="Obornik M."/>
            <person name="Parker M.S."/>
            <person name="Petit J.L."/>
            <person name="Porcel B.M."/>
            <person name="Poulsen N."/>
            <person name="Robison M."/>
            <person name="Rychlewski L."/>
            <person name="Rynearson T.A."/>
            <person name="Schmutz J."/>
            <person name="Shapiro H."/>
            <person name="Siaut M."/>
            <person name="Stanley M."/>
            <person name="Sussman M.R."/>
            <person name="Taylor A.R."/>
            <person name="Vardi A."/>
            <person name="von Dassow P."/>
            <person name="Vyverman W."/>
            <person name="Willis A."/>
            <person name="Wyrwicz L.S."/>
            <person name="Rokhsar D.S."/>
            <person name="Weissenbach J."/>
            <person name="Armbrust E.V."/>
            <person name="Green B.R."/>
            <person name="Van de Peer Y."/>
            <person name="Grigoriev I.V."/>
        </authorList>
    </citation>
    <scope>NUCLEOTIDE SEQUENCE [LARGE SCALE GENOMIC DNA]</scope>
    <source>
        <strain evidence="3 4">CCMP1335</strain>
    </source>
</reference>
<dbReference type="PaxDb" id="35128-Thaps22583"/>
<feature type="compositionally biased region" description="Low complexity" evidence="1">
    <location>
        <begin position="30"/>
        <end position="41"/>
    </location>
</feature>
<evidence type="ECO:0000313" key="3">
    <source>
        <dbReference type="EMBL" id="EED91846.1"/>
    </source>
</evidence>
<feature type="region of interest" description="Disordered" evidence="1">
    <location>
        <begin position="21"/>
        <end position="41"/>
    </location>
</feature>
<evidence type="ECO:0000256" key="2">
    <source>
        <dbReference type="SAM" id="SignalP"/>
    </source>
</evidence>
<keyword evidence="4" id="KW-1185">Reference proteome</keyword>
<gene>
    <name evidence="3" type="ORF">THAPSDRAFT_22583</name>
</gene>
<dbReference type="InParanoid" id="B8C1Y6"/>
<feature type="signal peptide" evidence="2">
    <location>
        <begin position="1"/>
        <end position="17"/>
    </location>
</feature>
<evidence type="ECO:0000256" key="1">
    <source>
        <dbReference type="SAM" id="MobiDB-lite"/>
    </source>
</evidence>
<dbReference type="Pfam" id="PF11317">
    <property type="entry name" value="DUF3119"/>
    <property type="match status" value="1"/>
</dbReference>
<proteinExistence type="predicted"/>
<reference evidence="3 4" key="1">
    <citation type="journal article" date="2004" name="Science">
        <title>The genome of the diatom Thalassiosira pseudonana: ecology, evolution, and metabolism.</title>
        <authorList>
            <person name="Armbrust E.V."/>
            <person name="Berges J.A."/>
            <person name="Bowler C."/>
            <person name="Green B.R."/>
            <person name="Martinez D."/>
            <person name="Putnam N.H."/>
            <person name="Zhou S."/>
            <person name="Allen A.E."/>
            <person name="Apt K.E."/>
            <person name="Bechner M."/>
            <person name="Brzezinski M.A."/>
            <person name="Chaal B.K."/>
            <person name="Chiovitti A."/>
            <person name="Davis A.K."/>
            <person name="Demarest M.S."/>
            <person name="Detter J.C."/>
            <person name="Glavina T."/>
            <person name="Goodstein D."/>
            <person name="Hadi M.Z."/>
            <person name="Hellsten U."/>
            <person name="Hildebrand M."/>
            <person name="Jenkins B.D."/>
            <person name="Jurka J."/>
            <person name="Kapitonov V.V."/>
            <person name="Kroger N."/>
            <person name="Lau W.W."/>
            <person name="Lane T.W."/>
            <person name="Larimer F.W."/>
            <person name="Lippmeier J.C."/>
            <person name="Lucas S."/>
            <person name="Medina M."/>
            <person name="Montsant A."/>
            <person name="Obornik M."/>
            <person name="Parker M.S."/>
            <person name="Palenik B."/>
            <person name="Pazour G.J."/>
            <person name="Richardson P.M."/>
            <person name="Rynearson T.A."/>
            <person name="Saito M.A."/>
            <person name="Schwartz D.C."/>
            <person name="Thamatrakoln K."/>
            <person name="Valentin K."/>
            <person name="Vardi A."/>
            <person name="Wilkerson F.P."/>
            <person name="Rokhsar D.S."/>
        </authorList>
    </citation>
    <scope>NUCLEOTIDE SEQUENCE [LARGE SCALE GENOMIC DNA]</scope>
    <source>
        <strain evidence="3 4">CCMP1335</strain>
    </source>
</reference>
<keyword evidence="2" id="KW-0732">Signal</keyword>
<dbReference type="RefSeq" id="XP_002290094.1">
    <property type="nucleotide sequence ID" value="XM_002290058.1"/>
</dbReference>
<dbReference type="InterPro" id="IPR021467">
    <property type="entry name" value="DUF3119"/>
</dbReference>
<dbReference type="EMBL" id="CM000642">
    <property type="protein sequence ID" value="EED91846.1"/>
    <property type="molecule type" value="Genomic_DNA"/>
</dbReference>
<evidence type="ECO:0000313" key="4">
    <source>
        <dbReference type="Proteomes" id="UP000001449"/>
    </source>
</evidence>
<feature type="chain" id="PRO_5002866205" evidence="2">
    <location>
        <begin position="18"/>
        <end position="250"/>
    </location>
</feature>
<accession>B8C1Y6</accession>